<dbReference type="Proteomes" id="UP000267187">
    <property type="component" value="Unassembled WGS sequence"/>
</dbReference>
<evidence type="ECO:0000313" key="5">
    <source>
        <dbReference type="Proteomes" id="UP000267187"/>
    </source>
</evidence>
<evidence type="ECO:0000256" key="1">
    <source>
        <dbReference type="ARBA" id="ARBA00022729"/>
    </source>
</evidence>
<sequence>MIWRTLLLAIGLALPLAASAENQFRIGGEFTLAREADNVFGDSTAVQAQFVGEYVFNQTIGINIELGEYVNSSDDFDLDVRARLVQSFATLYLPVNDDLRFYGGAGYYWMNDIDLCDADNCIDLDDFSSSDYALQGGIEFSDFDGWAFAVEYEGLRGKDDFENSIGFRFGYAF</sequence>
<evidence type="ECO:0000256" key="2">
    <source>
        <dbReference type="SAM" id="SignalP"/>
    </source>
</evidence>
<dbReference type="Gene3D" id="2.40.160.20">
    <property type="match status" value="1"/>
</dbReference>
<dbReference type="InterPro" id="IPR027385">
    <property type="entry name" value="Beta-barrel_OMP"/>
</dbReference>
<dbReference type="SUPFAM" id="SSF56925">
    <property type="entry name" value="OMPA-like"/>
    <property type="match status" value="1"/>
</dbReference>
<organism evidence="4 5">
    <name type="scientific">Umboniibacter marinipuniceus</name>
    <dbReference type="NCBI Taxonomy" id="569599"/>
    <lineage>
        <taxon>Bacteria</taxon>
        <taxon>Pseudomonadati</taxon>
        <taxon>Pseudomonadota</taxon>
        <taxon>Gammaproteobacteria</taxon>
        <taxon>Cellvibrionales</taxon>
        <taxon>Cellvibrionaceae</taxon>
        <taxon>Umboniibacter</taxon>
    </lineage>
</organism>
<keyword evidence="5" id="KW-1185">Reference proteome</keyword>
<comment type="caution">
    <text evidence="4">The sequence shown here is derived from an EMBL/GenBank/DDBJ whole genome shotgun (WGS) entry which is preliminary data.</text>
</comment>
<dbReference type="Pfam" id="PF13505">
    <property type="entry name" value="OMP_b-brl"/>
    <property type="match status" value="1"/>
</dbReference>
<protein>
    <submittedName>
        <fullName evidence="4">Outer membrane protein with beta-barrel domain</fullName>
    </submittedName>
</protein>
<dbReference type="OrthoDB" id="6058at2"/>
<feature type="domain" description="Outer membrane protein beta-barrel" evidence="3">
    <location>
        <begin position="6"/>
        <end position="173"/>
    </location>
</feature>
<dbReference type="AlphaFoldDB" id="A0A3M0ADH9"/>
<gene>
    <name evidence="4" type="ORF">DFR27_0537</name>
</gene>
<dbReference type="InterPro" id="IPR011250">
    <property type="entry name" value="OMP/PagP_B-barrel"/>
</dbReference>
<evidence type="ECO:0000313" key="4">
    <source>
        <dbReference type="EMBL" id="RMA82586.1"/>
    </source>
</evidence>
<reference evidence="4 5" key="1">
    <citation type="submission" date="2018-10" db="EMBL/GenBank/DDBJ databases">
        <title>Genomic Encyclopedia of Type Strains, Phase IV (KMG-IV): sequencing the most valuable type-strain genomes for metagenomic binning, comparative biology and taxonomic classification.</title>
        <authorList>
            <person name="Goeker M."/>
        </authorList>
    </citation>
    <scope>NUCLEOTIDE SEQUENCE [LARGE SCALE GENOMIC DNA]</scope>
    <source>
        <strain evidence="4 5">DSM 25080</strain>
    </source>
</reference>
<name>A0A3M0ADH9_9GAMM</name>
<evidence type="ECO:0000259" key="3">
    <source>
        <dbReference type="Pfam" id="PF13505"/>
    </source>
</evidence>
<dbReference type="RefSeq" id="WP_121875909.1">
    <property type="nucleotide sequence ID" value="NZ_REFJ01000001.1"/>
</dbReference>
<proteinExistence type="predicted"/>
<accession>A0A3M0ADH9</accession>
<feature type="chain" id="PRO_5018153360" evidence="2">
    <location>
        <begin position="21"/>
        <end position="173"/>
    </location>
</feature>
<dbReference type="EMBL" id="REFJ01000001">
    <property type="protein sequence ID" value="RMA82586.1"/>
    <property type="molecule type" value="Genomic_DNA"/>
</dbReference>
<keyword evidence="1 2" id="KW-0732">Signal</keyword>
<feature type="signal peptide" evidence="2">
    <location>
        <begin position="1"/>
        <end position="20"/>
    </location>
</feature>